<sequence>MIETPEARLGRLRTRSMWRGIKEMDLILRDFATRELGAMGPADLDLYESLLAENDHDILGWITGAILTPPRYDALIARIRTGAVGLTRPDR</sequence>
<dbReference type="InterPro" id="IPR036714">
    <property type="entry name" value="SDH_sf"/>
</dbReference>
<organism evidence="4">
    <name type="scientific">uncultured Rubellimicrobium sp</name>
    <dbReference type="NCBI Taxonomy" id="543078"/>
    <lineage>
        <taxon>Bacteria</taxon>
        <taxon>Pseudomonadati</taxon>
        <taxon>Pseudomonadota</taxon>
        <taxon>Alphaproteobacteria</taxon>
        <taxon>Rhodobacterales</taxon>
        <taxon>Roseobacteraceae</taxon>
        <taxon>Rubellimicrobium</taxon>
        <taxon>environmental samples</taxon>
    </lineage>
</organism>
<comment type="similarity">
    <text evidence="1">Belongs to the SdhE FAD assembly factor family.</text>
</comment>
<dbReference type="PANTHER" id="PTHR12469">
    <property type="entry name" value="PROTEIN EMI5 HOMOLOG, MITOCHONDRIAL"/>
    <property type="match status" value="1"/>
</dbReference>
<dbReference type="Gene3D" id="1.10.150.250">
    <property type="entry name" value="Flavinator of succinate dehydrogenase"/>
    <property type="match status" value="1"/>
</dbReference>
<evidence type="ECO:0000256" key="3">
    <source>
        <dbReference type="ARBA" id="ARBA00023186"/>
    </source>
</evidence>
<proteinExistence type="inferred from homology"/>
<protein>
    <recommendedName>
        <fullName evidence="2">FAD assembly factor SdhE</fullName>
    </recommendedName>
</protein>
<keyword evidence="3" id="KW-0143">Chaperone</keyword>
<dbReference type="AlphaFoldDB" id="A0A6J4PIM8"/>
<gene>
    <name evidence="4" type="ORF">AVDCRST_MAG15-1962</name>
</gene>
<dbReference type="EMBL" id="CADCUU010000282">
    <property type="protein sequence ID" value="CAA9417327.1"/>
    <property type="molecule type" value="Genomic_DNA"/>
</dbReference>
<dbReference type="SUPFAM" id="SSF109910">
    <property type="entry name" value="YgfY-like"/>
    <property type="match status" value="1"/>
</dbReference>
<evidence type="ECO:0000256" key="1">
    <source>
        <dbReference type="ARBA" id="ARBA00008571"/>
    </source>
</evidence>
<dbReference type="InterPro" id="IPR005631">
    <property type="entry name" value="SDH"/>
</dbReference>
<dbReference type="GO" id="GO:0006099">
    <property type="term" value="P:tricarboxylic acid cycle"/>
    <property type="evidence" value="ECO:0007669"/>
    <property type="project" value="TreeGrafter"/>
</dbReference>
<evidence type="ECO:0000313" key="4">
    <source>
        <dbReference type="EMBL" id="CAA9417327.1"/>
    </source>
</evidence>
<name>A0A6J4PIM8_9RHOB</name>
<reference evidence="4" key="1">
    <citation type="submission" date="2020-02" db="EMBL/GenBank/DDBJ databases">
        <authorList>
            <person name="Meier V. D."/>
        </authorList>
    </citation>
    <scope>NUCLEOTIDE SEQUENCE</scope>
    <source>
        <strain evidence="4">AVDCRST_MAG15</strain>
    </source>
</reference>
<dbReference type="PANTHER" id="PTHR12469:SF2">
    <property type="entry name" value="SUCCINATE DEHYDROGENASE ASSEMBLY FACTOR 2, MITOCHONDRIAL"/>
    <property type="match status" value="1"/>
</dbReference>
<accession>A0A6J4PIM8</accession>
<dbReference type="Pfam" id="PF03937">
    <property type="entry name" value="Sdh5"/>
    <property type="match status" value="1"/>
</dbReference>
<evidence type="ECO:0000256" key="2">
    <source>
        <dbReference type="ARBA" id="ARBA00019418"/>
    </source>
</evidence>